<gene>
    <name evidence="2" type="ORF">Ari01nite_62310</name>
</gene>
<sequence length="160" mass="15975">MSGEGGGDAADGLATGGDTAESGPTGSGPTGHGAWGEDSAEPHATGHDATDHDESVPPDYSAAALDLSADPDSAVDVFPAAVDVGQLPEPVDGFPWIDSGSLGLADIAAAVEQAELDPVQPGELAEYAAAELAPGVDPWAELADSDDPATSNLARWWSQN</sequence>
<organism evidence="2 3">
    <name type="scientific">Paractinoplanes rishiriensis</name>
    <dbReference type="NCBI Taxonomy" id="1050105"/>
    <lineage>
        <taxon>Bacteria</taxon>
        <taxon>Bacillati</taxon>
        <taxon>Actinomycetota</taxon>
        <taxon>Actinomycetes</taxon>
        <taxon>Micromonosporales</taxon>
        <taxon>Micromonosporaceae</taxon>
        <taxon>Paractinoplanes</taxon>
    </lineage>
</organism>
<evidence type="ECO:0000256" key="1">
    <source>
        <dbReference type="SAM" id="MobiDB-lite"/>
    </source>
</evidence>
<proteinExistence type="predicted"/>
<comment type="caution">
    <text evidence="2">The sequence shown here is derived from an EMBL/GenBank/DDBJ whole genome shotgun (WGS) entry which is preliminary data.</text>
</comment>
<keyword evidence="3" id="KW-1185">Reference proteome</keyword>
<dbReference type="Proteomes" id="UP000636960">
    <property type="component" value="Unassembled WGS sequence"/>
</dbReference>
<reference evidence="2" key="1">
    <citation type="submission" date="2021-01" db="EMBL/GenBank/DDBJ databases">
        <title>Whole genome shotgun sequence of Actinoplanes rishiriensis NBRC 108556.</title>
        <authorList>
            <person name="Komaki H."/>
            <person name="Tamura T."/>
        </authorList>
    </citation>
    <scope>NUCLEOTIDE SEQUENCE</scope>
    <source>
        <strain evidence="2">NBRC 108556</strain>
    </source>
</reference>
<feature type="compositionally biased region" description="Gly residues" evidence="1">
    <location>
        <begin position="25"/>
        <end position="34"/>
    </location>
</feature>
<name>A0A919MT08_9ACTN</name>
<evidence type="ECO:0000313" key="3">
    <source>
        <dbReference type="Proteomes" id="UP000636960"/>
    </source>
</evidence>
<feature type="compositionally biased region" description="Basic and acidic residues" evidence="1">
    <location>
        <begin position="40"/>
        <end position="55"/>
    </location>
</feature>
<evidence type="ECO:0000313" key="2">
    <source>
        <dbReference type="EMBL" id="GIE98766.1"/>
    </source>
</evidence>
<accession>A0A919MT08</accession>
<feature type="region of interest" description="Disordered" evidence="1">
    <location>
        <begin position="1"/>
        <end position="62"/>
    </location>
</feature>
<dbReference type="EMBL" id="BOMV01000065">
    <property type="protein sequence ID" value="GIE98766.1"/>
    <property type="molecule type" value="Genomic_DNA"/>
</dbReference>
<feature type="compositionally biased region" description="Low complexity" evidence="1">
    <location>
        <begin position="10"/>
        <end position="24"/>
    </location>
</feature>
<protein>
    <submittedName>
        <fullName evidence="2">Uncharacterized protein</fullName>
    </submittedName>
</protein>
<dbReference type="AlphaFoldDB" id="A0A919MT08"/>